<keyword evidence="4" id="KW-1185">Reference proteome</keyword>
<name>A0A8X8ZLB7_SALSN</name>
<dbReference type="Proteomes" id="UP000298416">
    <property type="component" value="Unassembled WGS sequence"/>
</dbReference>
<dbReference type="EMBL" id="PNBA02000011">
    <property type="protein sequence ID" value="KAG6408793.1"/>
    <property type="molecule type" value="Genomic_DNA"/>
</dbReference>
<evidence type="ECO:0000313" key="3">
    <source>
        <dbReference type="EMBL" id="KAG6408793.1"/>
    </source>
</evidence>
<sequence length="297" mass="34079">MDAANGAVVLIESIDEGAHAVIPELDDAAVKTGEDPWALGVKAQAFHSIALGLEFRQHFQPIVCPPMIGDGEGMERSENDRNRIARMCIVIRSDALWGLEKGLGDVWDHYDSERLRLLTKQIVDEYQKTVRTDIWSSHYEKMQEHLKKLKEINRNLMMEIRQRRGESLNDLGYEQMVNLIEDMDNSMKVIREKKYKVISSRIDTSRKKLRNVEEIHRGLVLQFDARQEDPHYGLVENEGDYNSMLGFPHGGPRIIAVRLPPNNHHPHPHHHHHHHHHHPSLHSGTGASDLTTFALLE</sequence>
<feature type="region of interest" description="Disordered" evidence="1">
    <location>
        <begin position="260"/>
        <end position="288"/>
    </location>
</feature>
<protein>
    <recommendedName>
        <fullName evidence="2">K-box domain-containing protein</fullName>
    </recommendedName>
</protein>
<proteinExistence type="predicted"/>
<gene>
    <name evidence="3" type="ORF">SASPL_131816</name>
</gene>
<evidence type="ECO:0000313" key="4">
    <source>
        <dbReference type="Proteomes" id="UP000298416"/>
    </source>
</evidence>
<accession>A0A8X8ZLB7</accession>
<dbReference type="Pfam" id="PF01486">
    <property type="entry name" value="K-box"/>
    <property type="match status" value="1"/>
</dbReference>
<feature type="domain" description="K-box" evidence="2">
    <location>
        <begin position="139"/>
        <end position="229"/>
    </location>
</feature>
<dbReference type="GO" id="GO:0005634">
    <property type="term" value="C:nucleus"/>
    <property type="evidence" value="ECO:0007669"/>
    <property type="project" value="InterPro"/>
</dbReference>
<reference evidence="3" key="1">
    <citation type="submission" date="2018-01" db="EMBL/GenBank/DDBJ databases">
        <authorList>
            <person name="Mao J.F."/>
        </authorList>
    </citation>
    <scope>NUCLEOTIDE SEQUENCE</scope>
    <source>
        <strain evidence="3">Huo1</strain>
        <tissue evidence="3">Leaf</tissue>
    </source>
</reference>
<dbReference type="GO" id="GO:0003700">
    <property type="term" value="F:DNA-binding transcription factor activity"/>
    <property type="evidence" value="ECO:0007669"/>
    <property type="project" value="InterPro"/>
</dbReference>
<dbReference type="AlphaFoldDB" id="A0A8X8ZLB7"/>
<dbReference type="PROSITE" id="PS51297">
    <property type="entry name" value="K_BOX"/>
    <property type="match status" value="1"/>
</dbReference>
<evidence type="ECO:0000256" key="1">
    <source>
        <dbReference type="SAM" id="MobiDB-lite"/>
    </source>
</evidence>
<feature type="compositionally biased region" description="Basic residues" evidence="1">
    <location>
        <begin position="264"/>
        <end position="280"/>
    </location>
</feature>
<evidence type="ECO:0000259" key="2">
    <source>
        <dbReference type="PROSITE" id="PS51297"/>
    </source>
</evidence>
<organism evidence="3">
    <name type="scientific">Salvia splendens</name>
    <name type="common">Scarlet sage</name>
    <dbReference type="NCBI Taxonomy" id="180675"/>
    <lineage>
        <taxon>Eukaryota</taxon>
        <taxon>Viridiplantae</taxon>
        <taxon>Streptophyta</taxon>
        <taxon>Embryophyta</taxon>
        <taxon>Tracheophyta</taxon>
        <taxon>Spermatophyta</taxon>
        <taxon>Magnoliopsida</taxon>
        <taxon>eudicotyledons</taxon>
        <taxon>Gunneridae</taxon>
        <taxon>Pentapetalae</taxon>
        <taxon>asterids</taxon>
        <taxon>lamiids</taxon>
        <taxon>Lamiales</taxon>
        <taxon>Lamiaceae</taxon>
        <taxon>Nepetoideae</taxon>
        <taxon>Mentheae</taxon>
        <taxon>Salviinae</taxon>
        <taxon>Salvia</taxon>
        <taxon>Salvia subgen. Calosphace</taxon>
        <taxon>core Calosphace</taxon>
    </lineage>
</organism>
<reference evidence="3" key="2">
    <citation type="submission" date="2020-08" db="EMBL/GenBank/DDBJ databases">
        <title>Plant Genome Project.</title>
        <authorList>
            <person name="Zhang R.-G."/>
        </authorList>
    </citation>
    <scope>NUCLEOTIDE SEQUENCE</scope>
    <source>
        <strain evidence="3">Huo1</strain>
        <tissue evidence="3">Leaf</tissue>
    </source>
</reference>
<dbReference type="InterPro" id="IPR002487">
    <property type="entry name" value="TF_Kbox"/>
</dbReference>
<comment type="caution">
    <text evidence="3">The sequence shown here is derived from an EMBL/GenBank/DDBJ whole genome shotgun (WGS) entry which is preliminary data.</text>
</comment>